<dbReference type="InterPro" id="IPR041212">
    <property type="entry name" value="Vta1_C"/>
</dbReference>
<dbReference type="InterPro" id="IPR023175">
    <property type="entry name" value="Vta1/CALS_N_sf"/>
</dbReference>
<sequence length="279" mass="31568">MDTPPEDLKYISHYLQRANELRTREPVVSYYCKQLLCCKTCHKQGLEEQGQQRIFGQQKKDCGDNDAITNDVVGYAHIENFALKVFLNADNEDRSGKASSFNWSLFIKFLYKKIHFLHFTYACRKTAKTFMAAATFLELLKTFGDIDVEIEEKIKYAKWKATDIMKAFRDGRVPTPGPPGGLPQHDELPPSIHQISPSAPPQQPHRQSYAQPMPPSPAQSASPQLLSKPFTPAPPIPIDHTVVSTAQKHAKWAISALNYDDIKTARENLLKALDLLKNF</sequence>
<dbReference type="Gene3D" id="1.25.40.270">
    <property type="entry name" value="Vacuolar protein sorting-associated protein vta1"/>
    <property type="match status" value="1"/>
</dbReference>
<dbReference type="PANTHER" id="PTHR46009">
    <property type="entry name" value="VACUOLAR PROTEIN SORTING-ASSOCIATED PROTEIN VTA1 HOMOLOG"/>
    <property type="match status" value="1"/>
</dbReference>
<comment type="caution">
    <text evidence="1">The sequence shown here is derived from an EMBL/GenBank/DDBJ whole genome shotgun (WGS) entry which is preliminary data.</text>
</comment>
<evidence type="ECO:0000313" key="2">
    <source>
        <dbReference type="Proteomes" id="UP000268093"/>
    </source>
</evidence>
<dbReference type="EMBL" id="RBNI01007466">
    <property type="protein sequence ID" value="RUP45321.1"/>
    <property type="molecule type" value="Genomic_DNA"/>
</dbReference>
<evidence type="ECO:0000313" key="1">
    <source>
        <dbReference type="EMBL" id="RUP45321.1"/>
    </source>
</evidence>
<organism evidence="1 2">
    <name type="scientific">Jimgerdemannia flammicorona</name>
    <dbReference type="NCBI Taxonomy" id="994334"/>
    <lineage>
        <taxon>Eukaryota</taxon>
        <taxon>Fungi</taxon>
        <taxon>Fungi incertae sedis</taxon>
        <taxon>Mucoromycota</taxon>
        <taxon>Mucoromycotina</taxon>
        <taxon>Endogonomycetes</taxon>
        <taxon>Endogonales</taxon>
        <taxon>Endogonaceae</taxon>
        <taxon>Jimgerdemannia</taxon>
    </lineage>
</organism>
<dbReference type="GO" id="GO:0015031">
    <property type="term" value="P:protein transport"/>
    <property type="evidence" value="ECO:0007669"/>
    <property type="project" value="UniProtKB-KW"/>
</dbReference>
<proteinExistence type="predicted"/>
<dbReference type="Proteomes" id="UP000268093">
    <property type="component" value="Unassembled WGS sequence"/>
</dbReference>
<dbReference type="GO" id="GO:0005771">
    <property type="term" value="C:multivesicular body"/>
    <property type="evidence" value="ECO:0007669"/>
    <property type="project" value="TreeGrafter"/>
</dbReference>
<gene>
    <name evidence="1" type="ORF">BC936DRAFT_148318</name>
</gene>
<dbReference type="InterPro" id="IPR044538">
    <property type="entry name" value="Vta1-like"/>
</dbReference>
<dbReference type="Gene3D" id="1.20.5.420">
    <property type="entry name" value="Immunoglobulin FC, subunit C"/>
    <property type="match status" value="1"/>
</dbReference>
<reference evidence="1 2" key="1">
    <citation type="journal article" date="2018" name="New Phytol.">
        <title>Phylogenomics of Endogonaceae and evolution of mycorrhizas within Mucoromycota.</title>
        <authorList>
            <person name="Chang Y."/>
            <person name="Desiro A."/>
            <person name="Na H."/>
            <person name="Sandor L."/>
            <person name="Lipzen A."/>
            <person name="Clum A."/>
            <person name="Barry K."/>
            <person name="Grigoriev I.V."/>
            <person name="Martin F.M."/>
            <person name="Stajich J.E."/>
            <person name="Smith M.E."/>
            <person name="Bonito G."/>
            <person name="Spatafora J.W."/>
        </authorList>
    </citation>
    <scope>NUCLEOTIDE SEQUENCE [LARGE SCALE GENOMIC DNA]</scope>
    <source>
        <strain evidence="1 2">GMNB39</strain>
    </source>
</reference>
<dbReference type="GO" id="GO:0032511">
    <property type="term" value="P:late endosome to vacuole transport via multivesicular body sorting pathway"/>
    <property type="evidence" value="ECO:0007669"/>
    <property type="project" value="InterPro"/>
</dbReference>
<dbReference type="GO" id="GO:0010008">
    <property type="term" value="C:endosome membrane"/>
    <property type="evidence" value="ECO:0007669"/>
    <property type="project" value="UniProtKB-SubCell"/>
</dbReference>
<keyword evidence="2" id="KW-1185">Reference proteome</keyword>
<name>A0A433D3C9_9FUNG</name>
<dbReference type="PANTHER" id="PTHR46009:SF1">
    <property type="entry name" value="VACUOLAR PROTEIN SORTING-ASSOCIATED PROTEIN VTA1 HOMOLOG"/>
    <property type="match status" value="1"/>
</dbReference>
<dbReference type="Pfam" id="PF04652">
    <property type="entry name" value="Vta1"/>
    <property type="match status" value="1"/>
</dbReference>
<dbReference type="OrthoDB" id="391137at2759"/>
<dbReference type="InterPro" id="IPR039431">
    <property type="entry name" value="Vta1/CALS_N"/>
</dbReference>
<protein>
    <submittedName>
        <fullName evidence="1">Vta1 like-domain-containing protein</fullName>
    </submittedName>
</protein>
<accession>A0A433D3C9</accession>
<dbReference type="Pfam" id="PF18097">
    <property type="entry name" value="Vta1_C"/>
    <property type="match status" value="1"/>
</dbReference>